<evidence type="ECO:0000313" key="3">
    <source>
        <dbReference type="Proteomes" id="UP000317893"/>
    </source>
</evidence>
<keyword evidence="1" id="KW-0472">Membrane</keyword>
<gene>
    <name evidence="2" type="ORF">FB458_2455</name>
</gene>
<reference evidence="2 3" key="1">
    <citation type="submission" date="2019-06" db="EMBL/GenBank/DDBJ databases">
        <title>Sequencing the genomes of 1000 actinobacteria strains.</title>
        <authorList>
            <person name="Klenk H.-P."/>
        </authorList>
    </citation>
    <scope>NUCLEOTIDE SEQUENCE [LARGE SCALE GENOMIC DNA]</scope>
    <source>
        <strain evidence="2 3">DSM 18607</strain>
    </source>
</reference>
<dbReference type="Proteomes" id="UP000317893">
    <property type="component" value="Unassembled WGS sequence"/>
</dbReference>
<dbReference type="AlphaFoldDB" id="A0A542E214"/>
<dbReference type="OrthoDB" id="4774205at2"/>
<sequence length="145" mass="15904">MTQPPTPPPYGAPYGQGQPFPPPGHLVVHLQGSWLISFVTPTLFLDGQRVPAKYGENHFPVAPGRHVVAGQAEYMLTYGRAHLEADLAPDQRVDVWYAAPWHQFAKQGSIGFEKQKHRGAWLIWSLFALLALVVVLVVVAGLSSS</sequence>
<keyword evidence="1" id="KW-0812">Transmembrane</keyword>
<proteinExistence type="predicted"/>
<protein>
    <submittedName>
        <fullName evidence="2">Uncharacterized protein</fullName>
    </submittedName>
</protein>
<feature type="transmembrane region" description="Helical" evidence="1">
    <location>
        <begin position="121"/>
        <end position="142"/>
    </location>
</feature>
<dbReference type="EMBL" id="VFMN01000001">
    <property type="protein sequence ID" value="TQJ09345.1"/>
    <property type="molecule type" value="Genomic_DNA"/>
</dbReference>
<keyword evidence="3" id="KW-1185">Reference proteome</keyword>
<keyword evidence="1" id="KW-1133">Transmembrane helix</keyword>
<evidence type="ECO:0000256" key="1">
    <source>
        <dbReference type="SAM" id="Phobius"/>
    </source>
</evidence>
<evidence type="ECO:0000313" key="2">
    <source>
        <dbReference type="EMBL" id="TQJ09345.1"/>
    </source>
</evidence>
<organism evidence="2 3">
    <name type="scientific">Lapillicoccus jejuensis</name>
    <dbReference type="NCBI Taxonomy" id="402171"/>
    <lineage>
        <taxon>Bacteria</taxon>
        <taxon>Bacillati</taxon>
        <taxon>Actinomycetota</taxon>
        <taxon>Actinomycetes</taxon>
        <taxon>Micrococcales</taxon>
        <taxon>Intrasporangiaceae</taxon>
        <taxon>Lapillicoccus</taxon>
    </lineage>
</organism>
<comment type="caution">
    <text evidence="2">The sequence shown here is derived from an EMBL/GenBank/DDBJ whole genome shotgun (WGS) entry which is preliminary data.</text>
</comment>
<accession>A0A542E214</accession>
<name>A0A542E214_9MICO</name>
<dbReference type="RefSeq" id="WP_141848732.1">
    <property type="nucleotide sequence ID" value="NZ_BAAAPR010000014.1"/>
</dbReference>